<proteinExistence type="predicted"/>
<evidence type="ECO:0000313" key="4">
    <source>
        <dbReference type="EMBL" id="KAL1251004.1"/>
    </source>
</evidence>
<keyword evidence="2" id="KW-0677">Repeat</keyword>
<keyword evidence="5" id="KW-1185">Reference proteome</keyword>
<comment type="caution">
    <text evidence="4">The sequence shown here is derived from an EMBL/GenBank/DDBJ whole genome shotgun (WGS) entry which is preliminary data.</text>
</comment>
<sequence>MFHISTTGKAHPSDTALSPDLPSDVGKSSPSRVFLFLSPAGEAYLSDTMSLGLPSDIGESSPGRLERTHSSDVLGLPSEASWAFSVSLTNWGQLASRAHMTTPWAPVKATWALLVRPQTTALLLHQPVGLTRSKSHQLLLNNGMSPPDRATQTSSHQTLRSNPSHLRELNLSYNKPGDSGVNLLCSLLEDPHCRLEKLWLYDCSIEEEGCADLISALRSNSSHLRELNLRHNKPGDSGLKLRTALLNDPHCKLKKLDI</sequence>
<name>A0ABR3LH32_9TELE</name>
<evidence type="ECO:0000256" key="1">
    <source>
        <dbReference type="ARBA" id="ARBA00022614"/>
    </source>
</evidence>
<dbReference type="PANTHER" id="PTHR24106">
    <property type="entry name" value="NACHT, LRR AND CARD DOMAINS-CONTAINING"/>
    <property type="match status" value="1"/>
</dbReference>
<organism evidence="4 5">
    <name type="scientific">Cirrhinus molitorella</name>
    <name type="common">mud carp</name>
    <dbReference type="NCBI Taxonomy" id="172907"/>
    <lineage>
        <taxon>Eukaryota</taxon>
        <taxon>Metazoa</taxon>
        <taxon>Chordata</taxon>
        <taxon>Craniata</taxon>
        <taxon>Vertebrata</taxon>
        <taxon>Euteleostomi</taxon>
        <taxon>Actinopterygii</taxon>
        <taxon>Neopterygii</taxon>
        <taxon>Teleostei</taxon>
        <taxon>Ostariophysi</taxon>
        <taxon>Cypriniformes</taxon>
        <taxon>Cyprinidae</taxon>
        <taxon>Labeoninae</taxon>
        <taxon>Labeonini</taxon>
        <taxon>Cirrhinus</taxon>
    </lineage>
</organism>
<dbReference type="EMBL" id="JAYMGO010000022">
    <property type="protein sequence ID" value="KAL1251004.1"/>
    <property type="molecule type" value="Genomic_DNA"/>
</dbReference>
<accession>A0ABR3LH32</accession>
<dbReference type="Proteomes" id="UP001558613">
    <property type="component" value="Unassembled WGS sequence"/>
</dbReference>
<feature type="region of interest" description="Disordered" evidence="3">
    <location>
        <begin position="142"/>
        <end position="163"/>
    </location>
</feature>
<evidence type="ECO:0000256" key="3">
    <source>
        <dbReference type="SAM" id="MobiDB-lite"/>
    </source>
</evidence>
<evidence type="ECO:0000256" key="2">
    <source>
        <dbReference type="ARBA" id="ARBA00022737"/>
    </source>
</evidence>
<reference evidence="4 5" key="1">
    <citation type="submission" date="2023-09" db="EMBL/GenBank/DDBJ databases">
        <authorList>
            <person name="Wang M."/>
        </authorList>
    </citation>
    <scope>NUCLEOTIDE SEQUENCE [LARGE SCALE GENOMIC DNA]</scope>
    <source>
        <strain evidence="4">GT-2023</strain>
        <tissue evidence="4">Liver</tissue>
    </source>
</reference>
<protein>
    <submittedName>
        <fullName evidence="4">Uncharacterized protein</fullName>
    </submittedName>
</protein>
<dbReference type="InterPro" id="IPR001611">
    <property type="entry name" value="Leu-rich_rpt"/>
</dbReference>
<dbReference type="InterPro" id="IPR051261">
    <property type="entry name" value="NLR"/>
</dbReference>
<gene>
    <name evidence="4" type="ORF">QQF64_018800</name>
</gene>
<dbReference type="SUPFAM" id="SSF52047">
    <property type="entry name" value="RNI-like"/>
    <property type="match status" value="1"/>
</dbReference>
<keyword evidence="1" id="KW-0433">Leucine-rich repeat</keyword>
<dbReference type="SMART" id="SM00368">
    <property type="entry name" value="LRR_RI"/>
    <property type="match status" value="3"/>
</dbReference>
<dbReference type="InterPro" id="IPR032675">
    <property type="entry name" value="LRR_dom_sf"/>
</dbReference>
<feature type="region of interest" description="Disordered" evidence="3">
    <location>
        <begin position="1"/>
        <end position="25"/>
    </location>
</feature>
<evidence type="ECO:0000313" key="5">
    <source>
        <dbReference type="Proteomes" id="UP001558613"/>
    </source>
</evidence>
<dbReference type="Pfam" id="PF13516">
    <property type="entry name" value="LRR_6"/>
    <property type="match status" value="2"/>
</dbReference>
<dbReference type="Gene3D" id="3.80.10.10">
    <property type="entry name" value="Ribonuclease Inhibitor"/>
    <property type="match status" value="1"/>
</dbReference>